<comment type="caution">
    <text evidence="7">The sequence shown here is derived from an EMBL/GenBank/DDBJ whole genome shotgun (WGS) entry which is preliminary data.</text>
</comment>
<dbReference type="InterPro" id="IPR011006">
    <property type="entry name" value="CheY-like_superfamily"/>
</dbReference>
<evidence type="ECO:0000259" key="6">
    <source>
        <dbReference type="PROSITE" id="PS50110"/>
    </source>
</evidence>
<dbReference type="InterPro" id="IPR036388">
    <property type="entry name" value="WH-like_DNA-bd_sf"/>
</dbReference>
<dbReference type="SUPFAM" id="SSF52172">
    <property type="entry name" value="CheY-like"/>
    <property type="match status" value="1"/>
</dbReference>
<keyword evidence="3" id="KW-0804">Transcription</keyword>
<name>A0A9E4KCV7_9GAMM</name>
<evidence type="ECO:0000259" key="5">
    <source>
        <dbReference type="PROSITE" id="PS50043"/>
    </source>
</evidence>
<proteinExistence type="predicted"/>
<gene>
    <name evidence="7" type="ORF">JAZ07_10385</name>
</gene>
<dbReference type="PROSITE" id="PS50110">
    <property type="entry name" value="RESPONSE_REGULATORY"/>
    <property type="match status" value="1"/>
</dbReference>
<dbReference type="AlphaFoldDB" id="A0A9E4KCV7"/>
<dbReference type="GO" id="GO:0000160">
    <property type="term" value="P:phosphorelay signal transduction system"/>
    <property type="evidence" value="ECO:0007669"/>
    <property type="project" value="InterPro"/>
</dbReference>
<feature type="domain" description="Response regulatory" evidence="6">
    <location>
        <begin position="5"/>
        <end position="122"/>
    </location>
</feature>
<evidence type="ECO:0000256" key="3">
    <source>
        <dbReference type="ARBA" id="ARBA00023163"/>
    </source>
</evidence>
<dbReference type="Pfam" id="PF00196">
    <property type="entry name" value="GerE"/>
    <property type="match status" value="1"/>
</dbReference>
<evidence type="ECO:0000313" key="7">
    <source>
        <dbReference type="EMBL" id="MCG7946738.1"/>
    </source>
</evidence>
<dbReference type="PROSITE" id="PS50043">
    <property type="entry name" value="HTH_LUXR_2"/>
    <property type="match status" value="1"/>
</dbReference>
<accession>A0A9E4KCV7</accession>
<feature type="domain" description="HTH luxR-type" evidence="5">
    <location>
        <begin position="141"/>
        <end position="206"/>
    </location>
</feature>
<dbReference type="Gene3D" id="3.40.50.2300">
    <property type="match status" value="1"/>
</dbReference>
<dbReference type="GO" id="GO:0003677">
    <property type="term" value="F:DNA binding"/>
    <property type="evidence" value="ECO:0007669"/>
    <property type="project" value="UniProtKB-KW"/>
</dbReference>
<dbReference type="Gene3D" id="1.10.10.10">
    <property type="entry name" value="Winged helix-like DNA-binding domain superfamily/Winged helix DNA-binding domain"/>
    <property type="match status" value="1"/>
</dbReference>
<dbReference type="EMBL" id="JAEPCM010000347">
    <property type="protein sequence ID" value="MCG7946738.1"/>
    <property type="molecule type" value="Genomic_DNA"/>
</dbReference>
<keyword evidence="1" id="KW-0805">Transcription regulation</keyword>
<keyword evidence="4" id="KW-0597">Phosphoprotein</keyword>
<dbReference type="PROSITE" id="PS00622">
    <property type="entry name" value="HTH_LUXR_1"/>
    <property type="match status" value="1"/>
</dbReference>
<evidence type="ECO:0000256" key="2">
    <source>
        <dbReference type="ARBA" id="ARBA00023125"/>
    </source>
</evidence>
<dbReference type="CDD" id="cd06170">
    <property type="entry name" value="LuxR_C_like"/>
    <property type="match status" value="1"/>
</dbReference>
<sequence>MQSSLIYVIDDNKEFRESIRWVLEGEGHSVISIDDPLKGLSQLQNNLQETNCCCLLDIRMPDMTGLEFHEKLLKNGVTIPIIYMTGHGDIPLAVEAMSKGAITFLEKPIDYNLLNTAITGAFSAFNKSNQFNTSENIDIEYEQRLNLLTSRESEVLTEIVSGKMNKVIALDLGISVKTVELHRSRVMNKMQAKTAADLVKMVIRESVN</sequence>
<dbReference type="InterPro" id="IPR016032">
    <property type="entry name" value="Sig_transdc_resp-reg_C-effctor"/>
</dbReference>
<reference evidence="7" key="1">
    <citation type="journal article" date="2021" name="Proc. Natl. Acad. Sci. U.S.A.">
        <title>Global biogeography of chemosynthetic symbionts reveals both localized and globally distributed symbiont groups. .</title>
        <authorList>
            <person name="Osvatic J.T."/>
            <person name="Wilkins L.G.E."/>
            <person name="Leibrecht L."/>
            <person name="Leray M."/>
            <person name="Zauner S."/>
            <person name="Polzin J."/>
            <person name="Camacho Y."/>
            <person name="Gros O."/>
            <person name="van Gils J.A."/>
            <person name="Eisen J.A."/>
            <person name="Petersen J.M."/>
            <person name="Yuen B."/>
        </authorList>
    </citation>
    <scope>NUCLEOTIDE SEQUENCE</scope>
    <source>
        <strain evidence="7">MAGclacostrist064TRANS</strain>
    </source>
</reference>
<dbReference type="Pfam" id="PF00072">
    <property type="entry name" value="Response_reg"/>
    <property type="match status" value="1"/>
</dbReference>
<dbReference type="PANTHER" id="PTHR44688">
    <property type="entry name" value="DNA-BINDING TRANSCRIPTIONAL ACTIVATOR DEVR_DOSR"/>
    <property type="match status" value="1"/>
</dbReference>
<evidence type="ECO:0000256" key="4">
    <source>
        <dbReference type="PROSITE-ProRule" id="PRU00169"/>
    </source>
</evidence>
<dbReference type="InterPro" id="IPR001789">
    <property type="entry name" value="Sig_transdc_resp-reg_receiver"/>
</dbReference>
<dbReference type="InterPro" id="IPR000792">
    <property type="entry name" value="Tscrpt_reg_LuxR_C"/>
</dbReference>
<keyword evidence="2" id="KW-0238">DNA-binding</keyword>
<dbReference type="PANTHER" id="PTHR44688:SF16">
    <property type="entry name" value="DNA-BINDING TRANSCRIPTIONAL ACTIVATOR DEVR_DOSR"/>
    <property type="match status" value="1"/>
</dbReference>
<dbReference type="SMART" id="SM00421">
    <property type="entry name" value="HTH_LUXR"/>
    <property type="match status" value="1"/>
</dbReference>
<dbReference type="GO" id="GO:0006355">
    <property type="term" value="P:regulation of DNA-templated transcription"/>
    <property type="evidence" value="ECO:0007669"/>
    <property type="project" value="InterPro"/>
</dbReference>
<protein>
    <submittedName>
        <fullName evidence="7">Response regulator</fullName>
    </submittedName>
</protein>
<organism evidence="7 8">
    <name type="scientific">Candidatus Thiodiazotropha taylori</name>
    <dbReference type="NCBI Taxonomy" id="2792791"/>
    <lineage>
        <taxon>Bacteria</taxon>
        <taxon>Pseudomonadati</taxon>
        <taxon>Pseudomonadota</taxon>
        <taxon>Gammaproteobacteria</taxon>
        <taxon>Chromatiales</taxon>
        <taxon>Sedimenticolaceae</taxon>
        <taxon>Candidatus Thiodiazotropha</taxon>
    </lineage>
</organism>
<dbReference type="PRINTS" id="PR00038">
    <property type="entry name" value="HTHLUXR"/>
</dbReference>
<evidence type="ECO:0000313" key="8">
    <source>
        <dbReference type="Proteomes" id="UP000886667"/>
    </source>
</evidence>
<feature type="modified residue" description="4-aspartylphosphate" evidence="4">
    <location>
        <position position="57"/>
    </location>
</feature>
<dbReference type="SMART" id="SM00448">
    <property type="entry name" value="REC"/>
    <property type="match status" value="1"/>
</dbReference>
<dbReference type="Proteomes" id="UP000886667">
    <property type="component" value="Unassembled WGS sequence"/>
</dbReference>
<dbReference type="SUPFAM" id="SSF46894">
    <property type="entry name" value="C-terminal effector domain of the bipartite response regulators"/>
    <property type="match status" value="1"/>
</dbReference>
<evidence type="ECO:0000256" key="1">
    <source>
        <dbReference type="ARBA" id="ARBA00023015"/>
    </source>
</evidence>